<comment type="subcellular location">
    <subcellularLocation>
        <location evidence="7">Nucleus</location>
    </subcellularLocation>
</comment>
<evidence type="ECO:0000256" key="9">
    <source>
        <dbReference type="SAM" id="MobiDB-lite"/>
    </source>
</evidence>
<dbReference type="Gene3D" id="1.10.510.10">
    <property type="entry name" value="Transferase(Phosphotransferase) domain 1"/>
    <property type="match status" value="1"/>
</dbReference>
<keyword evidence="3 7" id="KW-0808">Transferase</keyword>
<dbReference type="Proteomes" id="UP000092555">
    <property type="component" value="Unassembled WGS sequence"/>
</dbReference>
<comment type="function">
    <text evidence="7">Controls S-phase checkpoint as well as G1 and G2 DNA damage checkpoints. Phosphorylates proteins on serine, threonine, and tyrosine. Prevents entry into anaphase and mitotic exit after DNA damage via regulation of the Polo kinase CDC5.</text>
</comment>
<evidence type="ECO:0000313" key="13">
    <source>
        <dbReference type="Proteomes" id="UP000092555"/>
    </source>
</evidence>
<keyword evidence="13" id="KW-1185">Reference proteome</keyword>
<feature type="domain" description="Protein kinase" evidence="11">
    <location>
        <begin position="166"/>
        <end position="437"/>
    </location>
</feature>
<dbReference type="RefSeq" id="XP_018711287.1">
    <property type="nucleotide sequence ID" value="XM_018857762.1"/>
</dbReference>
<dbReference type="InterPro" id="IPR008271">
    <property type="entry name" value="Ser/Thr_kinase_AS"/>
</dbReference>
<dbReference type="GO" id="GO:0043247">
    <property type="term" value="P:telomere maintenance in response to DNA damage"/>
    <property type="evidence" value="ECO:0007669"/>
    <property type="project" value="EnsemblFungi"/>
</dbReference>
<dbReference type="GO" id="GO:0005829">
    <property type="term" value="C:cytosol"/>
    <property type="evidence" value="ECO:0007669"/>
    <property type="project" value="EnsemblFungi"/>
</dbReference>
<dbReference type="GO" id="GO:0006281">
    <property type="term" value="P:DNA repair"/>
    <property type="evidence" value="ECO:0007669"/>
    <property type="project" value="EnsemblFungi"/>
</dbReference>
<name>A0A1A0H9U2_9ASCO</name>
<dbReference type="PROSITE" id="PS50011">
    <property type="entry name" value="PROTEIN_KINASE_DOM"/>
    <property type="match status" value="1"/>
</dbReference>
<dbReference type="InterPro" id="IPR016256">
    <property type="entry name" value="Ser/Thr_kinase_Rad53"/>
</dbReference>
<dbReference type="FunFam" id="1.10.510.10:FF:000571">
    <property type="entry name" value="Maternal embryonic leucine zipper kinase"/>
    <property type="match status" value="1"/>
</dbReference>
<dbReference type="OrthoDB" id="10252171at2759"/>
<reference evidence="12 13" key="1">
    <citation type="submission" date="2016-05" db="EMBL/GenBank/DDBJ databases">
        <title>Comparative genomics of biotechnologically important yeasts.</title>
        <authorList>
            <consortium name="DOE Joint Genome Institute"/>
            <person name="Riley R."/>
            <person name="Haridas S."/>
            <person name="Wolfe K.H."/>
            <person name="Lopes M.R."/>
            <person name="Hittinger C.T."/>
            <person name="Goker M."/>
            <person name="Salamov A."/>
            <person name="Wisecaver J."/>
            <person name="Long T.M."/>
            <person name="Aerts A.L."/>
            <person name="Barry K."/>
            <person name="Choi C."/>
            <person name="Clum A."/>
            <person name="Coughlan A.Y."/>
            <person name="Deshpande S."/>
            <person name="Douglass A.P."/>
            <person name="Hanson S.J."/>
            <person name="Klenk H.-P."/>
            <person name="LaButti K."/>
            <person name="Lapidus A."/>
            <person name="Lindquist E."/>
            <person name="Lipzen A."/>
            <person name="Meier-kolthoff J.P."/>
            <person name="Ohm R.A."/>
            <person name="Otillar R.P."/>
            <person name="Pangilinan J."/>
            <person name="Peng Y."/>
            <person name="Rokas A."/>
            <person name="Rosa C.A."/>
            <person name="Scheuner C."/>
            <person name="Sibirny A.A."/>
            <person name="Slot J.C."/>
            <person name="Stielow J.B."/>
            <person name="Sun H."/>
            <person name="Kurtzman C.P."/>
            <person name="Blackwell M."/>
            <person name="Grigoriev I.V."/>
            <person name="Jeffries T.W."/>
        </authorList>
    </citation>
    <scope>NUCLEOTIDE SEQUENCE [LARGE SCALE GENOMIC DNA]</scope>
    <source>
        <strain evidence="12 13">NRRL YB-4993</strain>
    </source>
</reference>
<evidence type="ECO:0000256" key="2">
    <source>
        <dbReference type="ARBA" id="ARBA00022527"/>
    </source>
</evidence>
<dbReference type="GO" id="GO:0000077">
    <property type="term" value="P:DNA damage checkpoint signaling"/>
    <property type="evidence" value="ECO:0007669"/>
    <property type="project" value="EnsemblFungi"/>
</dbReference>
<dbReference type="GO" id="GO:0004712">
    <property type="term" value="F:protein serine/threonine/tyrosine kinase activity"/>
    <property type="evidence" value="ECO:0007669"/>
    <property type="project" value="UniProtKB-EC"/>
</dbReference>
<dbReference type="Gene3D" id="2.60.200.20">
    <property type="match status" value="2"/>
</dbReference>
<evidence type="ECO:0000256" key="4">
    <source>
        <dbReference type="ARBA" id="ARBA00022741"/>
    </source>
</evidence>
<dbReference type="InterPro" id="IPR017441">
    <property type="entry name" value="Protein_kinase_ATP_BS"/>
</dbReference>
<dbReference type="EMBL" id="LXTC01000004">
    <property type="protein sequence ID" value="OBA20765.1"/>
    <property type="molecule type" value="Genomic_DNA"/>
</dbReference>
<proteinExistence type="inferred from homology"/>
<evidence type="ECO:0000256" key="8">
    <source>
        <dbReference type="PROSITE-ProRule" id="PRU10141"/>
    </source>
</evidence>
<feature type="compositionally biased region" description="Basic and acidic residues" evidence="9">
    <location>
        <begin position="525"/>
        <end position="552"/>
    </location>
</feature>
<feature type="region of interest" description="Disordered" evidence="9">
    <location>
        <begin position="494"/>
        <end position="562"/>
    </location>
</feature>
<dbReference type="SUPFAM" id="SSF56112">
    <property type="entry name" value="Protein kinase-like (PK-like)"/>
    <property type="match status" value="1"/>
</dbReference>
<evidence type="ECO:0000313" key="12">
    <source>
        <dbReference type="EMBL" id="OBA20765.1"/>
    </source>
</evidence>
<dbReference type="InterPro" id="IPR011009">
    <property type="entry name" value="Kinase-like_dom_sf"/>
</dbReference>
<feature type="compositionally biased region" description="Low complexity" evidence="9">
    <location>
        <begin position="1"/>
        <end position="17"/>
    </location>
</feature>
<dbReference type="PROSITE" id="PS00108">
    <property type="entry name" value="PROTEIN_KINASE_ST"/>
    <property type="match status" value="1"/>
</dbReference>
<feature type="compositionally biased region" description="Polar residues" evidence="9">
    <location>
        <begin position="797"/>
        <end position="808"/>
    </location>
</feature>
<feature type="domain" description="FHA" evidence="10">
    <location>
        <begin position="59"/>
        <end position="110"/>
    </location>
</feature>
<dbReference type="FunFam" id="3.30.200.20:FF:000315">
    <property type="entry name" value="Calcium-dependent protein kinase 3"/>
    <property type="match status" value="1"/>
</dbReference>
<dbReference type="Gene3D" id="3.30.200.20">
    <property type="entry name" value="Phosphorylase Kinase, domain 1"/>
    <property type="match status" value="1"/>
</dbReference>
<keyword evidence="7" id="KW-0539">Nucleus</keyword>
<dbReference type="SMART" id="SM00240">
    <property type="entry name" value="FHA"/>
    <property type="match status" value="2"/>
</dbReference>
<dbReference type="GO" id="GO:0008104">
    <property type="term" value="P:intracellular protein localization"/>
    <property type="evidence" value="ECO:0007669"/>
    <property type="project" value="EnsemblFungi"/>
</dbReference>
<dbReference type="SUPFAM" id="SSF49879">
    <property type="entry name" value="SMAD/FHA domain"/>
    <property type="match status" value="2"/>
</dbReference>
<dbReference type="GO" id="GO:0009202">
    <property type="term" value="P:deoxyribonucleoside triphosphate biosynthetic process"/>
    <property type="evidence" value="ECO:0007669"/>
    <property type="project" value="EnsemblFungi"/>
</dbReference>
<comment type="similarity">
    <text evidence="1 7">Belongs to the protein kinase superfamily. CAMK Ser/Thr protein kinase family. CHEK2 subfamily.</text>
</comment>
<dbReference type="AlphaFoldDB" id="A0A1A0H9U2"/>
<dbReference type="GO" id="GO:0003688">
    <property type="term" value="F:DNA replication origin binding"/>
    <property type="evidence" value="ECO:0007669"/>
    <property type="project" value="EnsemblFungi"/>
</dbReference>
<dbReference type="GeneID" id="30030738"/>
<dbReference type="Pfam" id="PF00069">
    <property type="entry name" value="Pkinase"/>
    <property type="match status" value="1"/>
</dbReference>
<keyword evidence="7" id="KW-0131">Cell cycle</keyword>
<dbReference type="EC" id="2.7.12.1" evidence="7"/>
<evidence type="ECO:0000259" key="11">
    <source>
        <dbReference type="PROSITE" id="PS50011"/>
    </source>
</evidence>
<protein>
    <recommendedName>
        <fullName evidence="7">Serine/threonine-protein kinase RAD53</fullName>
        <ecNumber evidence="7">2.7.12.1</ecNumber>
    </recommendedName>
</protein>
<dbReference type="GO" id="GO:0004674">
    <property type="term" value="F:protein serine/threonine kinase activity"/>
    <property type="evidence" value="ECO:0007669"/>
    <property type="project" value="UniProtKB-KW"/>
</dbReference>
<dbReference type="GO" id="GO:0004713">
    <property type="term" value="F:protein tyrosine kinase activity"/>
    <property type="evidence" value="ECO:0007669"/>
    <property type="project" value="UniProtKB-KW"/>
</dbReference>
<evidence type="ECO:0000256" key="7">
    <source>
        <dbReference type="PIRNR" id="PIRNR000661"/>
    </source>
</evidence>
<keyword evidence="5 7" id="KW-0418">Kinase</keyword>
<evidence type="ECO:0000256" key="1">
    <source>
        <dbReference type="ARBA" id="ARBA00005575"/>
    </source>
</evidence>
<keyword evidence="4 7" id="KW-0547">Nucleotide-binding</keyword>
<feature type="binding site" evidence="8">
    <location>
        <position position="195"/>
    </location>
    <ligand>
        <name>ATP</name>
        <dbReference type="ChEBI" id="CHEBI:30616"/>
    </ligand>
</feature>
<dbReference type="PROSITE" id="PS00107">
    <property type="entry name" value="PROTEIN_KINASE_ATP"/>
    <property type="match status" value="1"/>
</dbReference>
<keyword evidence="6 7" id="KW-0067">ATP-binding</keyword>
<dbReference type="GO" id="GO:0006270">
    <property type="term" value="P:DNA replication initiation"/>
    <property type="evidence" value="ECO:0007669"/>
    <property type="project" value="EnsemblFungi"/>
</dbReference>
<dbReference type="GO" id="GO:0030447">
    <property type="term" value="P:filamentous growth"/>
    <property type="evidence" value="ECO:0007669"/>
    <property type="project" value="UniProtKB-ARBA"/>
</dbReference>
<dbReference type="SMART" id="SM00220">
    <property type="entry name" value="S_TKc"/>
    <property type="match status" value="1"/>
</dbReference>
<evidence type="ECO:0000256" key="3">
    <source>
        <dbReference type="ARBA" id="ARBA00022679"/>
    </source>
</evidence>
<keyword evidence="2 7" id="KW-0723">Serine/threonine-protein kinase</keyword>
<dbReference type="InterPro" id="IPR000719">
    <property type="entry name" value="Prot_kinase_dom"/>
</dbReference>
<feature type="region of interest" description="Disordered" evidence="9">
    <location>
        <begin position="1"/>
        <end position="22"/>
    </location>
</feature>
<dbReference type="PANTHER" id="PTHR24347">
    <property type="entry name" value="SERINE/THREONINE-PROTEIN KINASE"/>
    <property type="match status" value="1"/>
</dbReference>
<dbReference type="InterPro" id="IPR000253">
    <property type="entry name" value="FHA_dom"/>
</dbReference>
<dbReference type="PROSITE" id="PS50006">
    <property type="entry name" value="FHA_DOMAIN"/>
    <property type="match status" value="2"/>
</dbReference>
<gene>
    <name evidence="12" type="ORF">METBIDRAFT_44236</name>
</gene>
<feature type="domain" description="FHA" evidence="10">
    <location>
        <begin position="609"/>
        <end position="673"/>
    </location>
</feature>
<sequence length="808" mass="88224">MDSTQPTQPTQQAAGTPPQEPQDEAHICRLICATGQYGSIDLNTNAATRTRAHAQRKTWVFGRNGECDVVLHTCSRLSNRHFLLWLSLADDTVWIQDTSTNGTYLNGGRLVKGLNYIVSQGDEISVGVGVAQDVVKFVVLFGDRYNPQSRAREPEAPPDGIHRDFIVRSETLGQGAFATVKKVIERRTGDAYAAKIISRRRALAAGGRGAMAGVDRELAILRQLDHPHIVRLHSFYEDAENYYLVMELVPGGDLMDFVAANGAVGEAATQVIARQVLEGIAYVHRLGISHRDLKPDNILILQDDPIVVKITDFGLAKISDGASLMKTFCGTLAYVAPEVLTGKPDPQLLPAAAANYSCLVDIWLLGCLVYVLLTSHLPFNGKTQAQMFLKIKLGDFLASPLAAYDVSQQALDFLRCCLAVDPARRPSAAEALRHPWLAAAHAPEHAAGLGLPPLSLSQLTLQQSRRIEHGIHISASSHLDDDLMLRPLDRAPAHRNARRGQEFKVPRRVAPLPQLQPLHASAWGDSRENAEGDAPKDAPKNAQKDAQKDALRDAPPAALSEHMGSLSVHVPLAEAPLAGRPRDLFITLAPLPNSFSGEPIYVRQGVNPYAIGRNEACDTFVNDDRMSKIHCLIHRRRHPMAGASIFESPAHCLEDLWLLDFSTNSCHVNGVRVGKCKKVQLFNGDRIDLFVDESIHQLLSFTLAINDATGLFRGGERAGDADGLVQVIRLDPNDEKLRPAIVPEPAPQTGAARGVEKGSIAGYGGNFKSLLRLKRKMYDDTHSSPLKPLLSKRAHLQSGQARPTNSWA</sequence>
<comment type="catalytic activity">
    <reaction evidence="7">
        <text>L-threonyl-[protein] + ATP = O-phospho-L-threonyl-[protein] + ADP + H(+)</text>
        <dbReference type="Rhea" id="RHEA:46608"/>
        <dbReference type="Rhea" id="RHEA-COMP:11060"/>
        <dbReference type="Rhea" id="RHEA-COMP:11605"/>
        <dbReference type="ChEBI" id="CHEBI:15378"/>
        <dbReference type="ChEBI" id="CHEBI:30013"/>
        <dbReference type="ChEBI" id="CHEBI:30616"/>
        <dbReference type="ChEBI" id="CHEBI:61977"/>
        <dbReference type="ChEBI" id="CHEBI:456216"/>
        <dbReference type="EC" id="2.7.12.1"/>
    </reaction>
</comment>
<dbReference type="InterPro" id="IPR008984">
    <property type="entry name" value="SMAD_FHA_dom_sf"/>
</dbReference>
<accession>A0A1A0H9U2</accession>
<dbReference type="GO" id="GO:0005634">
    <property type="term" value="C:nucleus"/>
    <property type="evidence" value="ECO:0007669"/>
    <property type="project" value="UniProtKB-SubCell"/>
</dbReference>
<evidence type="ECO:0000256" key="6">
    <source>
        <dbReference type="ARBA" id="ARBA00022840"/>
    </source>
</evidence>
<dbReference type="STRING" id="869754.A0A1A0H9U2"/>
<keyword evidence="7" id="KW-0227">DNA damage</keyword>
<organism evidence="12 13">
    <name type="scientific">Metschnikowia bicuspidata var. bicuspidata NRRL YB-4993</name>
    <dbReference type="NCBI Taxonomy" id="869754"/>
    <lineage>
        <taxon>Eukaryota</taxon>
        <taxon>Fungi</taxon>
        <taxon>Dikarya</taxon>
        <taxon>Ascomycota</taxon>
        <taxon>Saccharomycotina</taxon>
        <taxon>Pichiomycetes</taxon>
        <taxon>Metschnikowiaceae</taxon>
        <taxon>Metschnikowia</taxon>
    </lineage>
</organism>
<feature type="region of interest" description="Disordered" evidence="9">
    <location>
        <begin position="782"/>
        <end position="808"/>
    </location>
</feature>
<evidence type="ECO:0000259" key="10">
    <source>
        <dbReference type="PROSITE" id="PS50006"/>
    </source>
</evidence>
<dbReference type="PIRSF" id="PIRSF000661">
    <property type="entry name" value="Ser/Thr_PK_RAD53"/>
    <property type="match status" value="1"/>
</dbReference>
<dbReference type="Pfam" id="PF00498">
    <property type="entry name" value="FHA"/>
    <property type="match status" value="2"/>
</dbReference>
<evidence type="ECO:0000256" key="5">
    <source>
        <dbReference type="ARBA" id="ARBA00022777"/>
    </source>
</evidence>
<comment type="caution">
    <text evidence="12">The sequence shown here is derived from an EMBL/GenBank/DDBJ whole genome shotgun (WGS) entry which is preliminary data.</text>
</comment>
<dbReference type="GO" id="GO:0005524">
    <property type="term" value="F:ATP binding"/>
    <property type="evidence" value="ECO:0007669"/>
    <property type="project" value="UniProtKB-UniRule"/>
</dbReference>
<keyword evidence="7" id="KW-0829">Tyrosine-protein kinase</keyword>